<dbReference type="EMBL" id="KZ852032">
    <property type="protein sequence ID" value="RDH39034.1"/>
    <property type="molecule type" value="Genomic_DNA"/>
</dbReference>
<protein>
    <submittedName>
        <fullName evidence="2">Uncharacterized protein</fullName>
    </submittedName>
</protein>
<evidence type="ECO:0000313" key="2">
    <source>
        <dbReference type="EMBL" id="RDH39034.1"/>
    </source>
</evidence>
<proteinExistence type="predicted"/>
<organism evidence="2 3">
    <name type="scientific">Aspergillus welwitschiae</name>
    <dbReference type="NCBI Taxonomy" id="1341132"/>
    <lineage>
        <taxon>Eukaryota</taxon>
        <taxon>Fungi</taxon>
        <taxon>Dikarya</taxon>
        <taxon>Ascomycota</taxon>
        <taxon>Pezizomycotina</taxon>
        <taxon>Eurotiomycetes</taxon>
        <taxon>Eurotiomycetidae</taxon>
        <taxon>Eurotiales</taxon>
        <taxon>Aspergillaceae</taxon>
        <taxon>Aspergillus</taxon>
        <taxon>Aspergillus subgen. Circumdati</taxon>
    </lineage>
</organism>
<sequence length="143" mass="16296">MRKIPVKKPDRPRLNPQSVNEVVSGHPPQESLMLLSLDQRILHYGANPRLIIRRHKIELQRVRSSELLFSPRISLNLADWGLNPWVRFNSRMDFKCRLQRVGEASLGAGVKHLAQCFTRHSIAVQRSGNTICTSGQPLSLSRL</sequence>
<feature type="region of interest" description="Disordered" evidence="1">
    <location>
        <begin position="1"/>
        <end position="23"/>
    </location>
</feature>
<dbReference type="RefSeq" id="XP_026632056.1">
    <property type="nucleotide sequence ID" value="XM_026764017.1"/>
</dbReference>
<dbReference type="GeneID" id="38132373"/>
<dbReference type="AlphaFoldDB" id="A0A3F3QI93"/>
<evidence type="ECO:0000256" key="1">
    <source>
        <dbReference type="SAM" id="MobiDB-lite"/>
    </source>
</evidence>
<accession>A0A3F3QI93</accession>
<name>A0A3F3QI93_9EURO</name>
<reference evidence="2 3" key="1">
    <citation type="submission" date="2018-07" db="EMBL/GenBank/DDBJ databases">
        <title>The genomes of Aspergillus section Nigri reveals drivers in fungal speciation.</title>
        <authorList>
            <consortium name="DOE Joint Genome Institute"/>
            <person name="Vesth T.C."/>
            <person name="Nybo J."/>
            <person name="Theobald S."/>
            <person name="Brandl J."/>
            <person name="Frisvad J.C."/>
            <person name="Nielsen K.F."/>
            <person name="Lyhne E.K."/>
            <person name="Kogle M.E."/>
            <person name="Kuo A."/>
            <person name="Riley R."/>
            <person name="Clum A."/>
            <person name="Nolan M."/>
            <person name="Lipzen A."/>
            <person name="Salamov A."/>
            <person name="Henrissat B."/>
            <person name="Wiebenga A."/>
            <person name="De vries R.P."/>
            <person name="Grigoriev I.V."/>
            <person name="Mortensen U.H."/>
            <person name="Andersen M.R."/>
            <person name="Baker S.E."/>
        </authorList>
    </citation>
    <scope>NUCLEOTIDE SEQUENCE [LARGE SCALE GENOMIC DNA]</scope>
    <source>
        <strain evidence="2 3">CBS 139.54b</strain>
    </source>
</reference>
<keyword evidence="3" id="KW-1185">Reference proteome</keyword>
<dbReference type="Proteomes" id="UP000253729">
    <property type="component" value="Unassembled WGS sequence"/>
</dbReference>
<gene>
    <name evidence="2" type="ORF">BDQ94DRAFT_132230</name>
</gene>
<evidence type="ECO:0000313" key="3">
    <source>
        <dbReference type="Proteomes" id="UP000253729"/>
    </source>
</evidence>